<keyword evidence="1" id="KW-0645">Protease</keyword>
<dbReference type="Pfam" id="PF04002">
    <property type="entry name" value="RadC"/>
    <property type="match status" value="1"/>
</dbReference>
<dbReference type="STRING" id="83765.SAMN05660284_00256"/>
<reference evidence="8" key="1">
    <citation type="submission" date="2016-10" db="EMBL/GenBank/DDBJ databases">
        <authorList>
            <person name="Varghese N."/>
            <person name="Submissions S."/>
        </authorList>
    </citation>
    <scope>NUCLEOTIDE SEQUENCE [LARGE SCALE GENOMIC DNA]</scope>
    <source>
        <strain evidence="8">DSM 6150</strain>
    </source>
</reference>
<evidence type="ECO:0000259" key="6">
    <source>
        <dbReference type="PROSITE" id="PS50249"/>
    </source>
</evidence>
<dbReference type="GO" id="GO:0008237">
    <property type="term" value="F:metallopeptidase activity"/>
    <property type="evidence" value="ECO:0007669"/>
    <property type="project" value="UniProtKB-KW"/>
</dbReference>
<evidence type="ECO:0000313" key="8">
    <source>
        <dbReference type="Proteomes" id="UP000242869"/>
    </source>
</evidence>
<protein>
    <submittedName>
        <fullName evidence="7">DNA repair protein RadC</fullName>
    </submittedName>
</protein>
<accession>A0A1I4VKP1</accession>
<dbReference type="InterPro" id="IPR037518">
    <property type="entry name" value="MPN"/>
</dbReference>
<keyword evidence="3" id="KW-0378">Hydrolase</keyword>
<name>A0A1I4VKP1_9NEIS</name>
<evidence type="ECO:0000256" key="1">
    <source>
        <dbReference type="ARBA" id="ARBA00022670"/>
    </source>
</evidence>
<evidence type="ECO:0000256" key="2">
    <source>
        <dbReference type="ARBA" id="ARBA00022723"/>
    </source>
</evidence>
<evidence type="ECO:0000256" key="5">
    <source>
        <dbReference type="ARBA" id="ARBA00023049"/>
    </source>
</evidence>
<feature type="domain" description="MPN" evidence="6">
    <location>
        <begin position="43"/>
        <end position="165"/>
    </location>
</feature>
<dbReference type="Gene3D" id="3.40.140.10">
    <property type="entry name" value="Cytidine Deaminase, domain 2"/>
    <property type="match status" value="1"/>
</dbReference>
<proteinExistence type="predicted"/>
<dbReference type="InterPro" id="IPR025657">
    <property type="entry name" value="RadC_JAB"/>
</dbReference>
<dbReference type="AlphaFoldDB" id="A0A1I4VKP1"/>
<dbReference type="CDD" id="cd08071">
    <property type="entry name" value="MPN_DUF2466"/>
    <property type="match status" value="1"/>
</dbReference>
<keyword evidence="5" id="KW-0482">Metalloprotease</keyword>
<dbReference type="PANTHER" id="PTHR30471:SF3">
    <property type="entry name" value="UPF0758 PROTEIN YEES-RELATED"/>
    <property type="match status" value="1"/>
</dbReference>
<dbReference type="RefSeq" id="WP_091190762.1">
    <property type="nucleotide sequence ID" value="NZ_FOVE01000002.1"/>
</dbReference>
<dbReference type="EMBL" id="FOVE01000002">
    <property type="protein sequence ID" value="SFN01761.1"/>
    <property type="molecule type" value="Genomic_DNA"/>
</dbReference>
<dbReference type="PANTHER" id="PTHR30471">
    <property type="entry name" value="DNA REPAIR PROTEIN RADC"/>
    <property type="match status" value="1"/>
</dbReference>
<gene>
    <name evidence="7" type="ORF">SAMN05660284_00256</name>
</gene>
<dbReference type="GO" id="GO:0046872">
    <property type="term" value="F:metal ion binding"/>
    <property type="evidence" value="ECO:0007669"/>
    <property type="project" value="UniProtKB-KW"/>
</dbReference>
<dbReference type="InterPro" id="IPR001405">
    <property type="entry name" value="UPF0758"/>
</dbReference>
<dbReference type="OrthoDB" id="9804482at2"/>
<organism evidence="7 8">
    <name type="scientific">Formivibrio citricus</name>
    <dbReference type="NCBI Taxonomy" id="83765"/>
    <lineage>
        <taxon>Bacteria</taxon>
        <taxon>Pseudomonadati</taxon>
        <taxon>Pseudomonadota</taxon>
        <taxon>Betaproteobacteria</taxon>
        <taxon>Neisseriales</taxon>
        <taxon>Chitinibacteraceae</taxon>
        <taxon>Formivibrio</taxon>
    </lineage>
</organism>
<dbReference type="Proteomes" id="UP000242869">
    <property type="component" value="Unassembled WGS sequence"/>
</dbReference>
<sequence>MANVSTHPAGSRRRVYPFRFKTEEELISAALSVLETRTTYGPAITSPDSACQLLKLKLGELKYEVFGVIWLDAGHQIIAVEDMFRGTLDEARIYPRQVARRALEIDAAAVIIYHNHPSGRVGASDGDRQITEQIKQTLSLIDVKLLDHLIIGGAKLLSFKENGYL</sequence>
<evidence type="ECO:0000256" key="4">
    <source>
        <dbReference type="ARBA" id="ARBA00022833"/>
    </source>
</evidence>
<dbReference type="GO" id="GO:0006508">
    <property type="term" value="P:proteolysis"/>
    <property type="evidence" value="ECO:0007669"/>
    <property type="project" value="UniProtKB-KW"/>
</dbReference>
<dbReference type="PROSITE" id="PS01302">
    <property type="entry name" value="UPF0758"/>
    <property type="match status" value="1"/>
</dbReference>
<keyword evidence="8" id="KW-1185">Reference proteome</keyword>
<keyword evidence="4" id="KW-0862">Zinc</keyword>
<evidence type="ECO:0000256" key="3">
    <source>
        <dbReference type="ARBA" id="ARBA00022801"/>
    </source>
</evidence>
<dbReference type="PROSITE" id="PS50249">
    <property type="entry name" value="MPN"/>
    <property type="match status" value="1"/>
</dbReference>
<dbReference type="InterPro" id="IPR020891">
    <property type="entry name" value="UPF0758_CS"/>
</dbReference>
<evidence type="ECO:0000313" key="7">
    <source>
        <dbReference type="EMBL" id="SFN01761.1"/>
    </source>
</evidence>
<keyword evidence="2" id="KW-0479">Metal-binding</keyword>